<dbReference type="PANTHER" id="PTHR10492:SF99">
    <property type="entry name" value="ATP-DEPENDENT DNA HELICASE"/>
    <property type="match status" value="1"/>
</dbReference>
<evidence type="ECO:0000313" key="5">
    <source>
        <dbReference type="EnsemblPlants" id="KQK92728"/>
    </source>
</evidence>
<dbReference type="EMBL" id="AGNK02006136">
    <property type="status" value="NOT_ANNOTATED_CDS"/>
    <property type="molecule type" value="Genomic_DNA"/>
</dbReference>
<dbReference type="Pfam" id="PF21530">
    <property type="entry name" value="Pif1_2B_dom"/>
    <property type="match status" value="1"/>
</dbReference>
<keyword evidence="1" id="KW-0347">Helicase</keyword>
<dbReference type="SUPFAM" id="SSF52540">
    <property type="entry name" value="P-loop containing nucleoside triphosphate hydrolases"/>
    <property type="match status" value="2"/>
</dbReference>
<proteinExistence type="inferred from homology"/>
<keyword evidence="1" id="KW-0233">DNA recombination</keyword>
<dbReference type="GO" id="GO:0005524">
    <property type="term" value="F:ATP binding"/>
    <property type="evidence" value="ECO:0007669"/>
    <property type="project" value="UniProtKB-KW"/>
</dbReference>
<dbReference type="Gene3D" id="3.40.50.300">
    <property type="entry name" value="P-loop containing nucleotide triphosphate hydrolases"/>
    <property type="match status" value="1"/>
</dbReference>
<evidence type="ECO:0000259" key="3">
    <source>
        <dbReference type="Pfam" id="PF05970"/>
    </source>
</evidence>
<dbReference type="Proteomes" id="UP000004995">
    <property type="component" value="Unassembled WGS sequence"/>
</dbReference>
<comment type="similarity">
    <text evidence="1">Belongs to the helicase family.</text>
</comment>
<dbReference type="GO" id="GO:0016887">
    <property type="term" value="F:ATP hydrolysis activity"/>
    <property type="evidence" value="ECO:0007669"/>
    <property type="project" value="RHEA"/>
</dbReference>
<reference evidence="5" key="2">
    <citation type="submission" date="2018-08" db="UniProtKB">
        <authorList>
            <consortium name="EnsemblPlants"/>
        </authorList>
    </citation>
    <scope>IDENTIFICATION</scope>
    <source>
        <strain evidence="5">Yugu1</strain>
    </source>
</reference>
<keyword evidence="1" id="KW-0378">Hydrolase</keyword>
<feature type="region of interest" description="Disordered" evidence="2">
    <location>
        <begin position="468"/>
        <end position="501"/>
    </location>
</feature>
<dbReference type="Gramene" id="KQK92728">
    <property type="protein sequence ID" value="KQK92728"/>
    <property type="gene ID" value="SETIT_039783mg"/>
</dbReference>
<dbReference type="AlphaFoldDB" id="K4ALK2"/>
<organism evidence="5 6">
    <name type="scientific">Setaria italica</name>
    <name type="common">Foxtail millet</name>
    <name type="synonym">Panicum italicum</name>
    <dbReference type="NCBI Taxonomy" id="4555"/>
    <lineage>
        <taxon>Eukaryota</taxon>
        <taxon>Viridiplantae</taxon>
        <taxon>Streptophyta</taxon>
        <taxon>Embryophyta</taxon>
        <taxon>Tracheophyta</taxon>
        <taxon>Spermatophyta</taxon>
        <taxon>Magnoliopsida</taxon>
        <taxon>Liliopsida</taxon>
        <taxon>Poales</taxon>
        <taxon>Poaceae</taxon>
        <taxon>PACMAD clade</taxon>
        <taxon>Panicoideae</taxon>
        <taxon>Panicodae</taxon>
        <taxon>Paniceae</taxon>
        <taxon>Cenchrinae</taxon>
        <taxon>Setaria</taxon>
    </lineage>
</organism>
<dbReference type="PANTHER" id="PTHR10492">
    <property type="match status" value="1"/>
</dbReference>
<comment type="catalytic activity">
    <reaction evidence="1">
        <text>ATP + H2O = ADP + phosphate + H(+)</text>
        <dbReference type="Rhea" id="RHEA:13065"/>
        <dbReference type="ChEBI" id="CHEBI:15377"/>
        <dbReference type="ChEBI" id="CHEBI:15378"/>
        <dbReference type="ChEBI" id="CHEBI:30616"/>
        <dbReference type="ChEBI" id="CHEBI:43474"/>
        <dbReference type="ChEBI" id="CHEBI:456216"/>
        <dbReference type="EC" id="5.6.2.3"/>
    </reaction>
</comment>
<dbReference type="InterPro" id="IPR049163">
    <property type="entry name" value="Pif1-like_2B_dom"/>
</dbReference>
<protein>
    <recommendedName>
        <fullName evidence="1">ATP-dependent DNA helicase</fullName>
        <ecNumber evidence="1">5.6.2.3</ecNumber>
    </recommendedName>
</protein>
<feature type="domain" description="DNA helicase Pif1-like 2B" evidence="4">
    <location>
        <begin position="330"/>
        <end position="376"/>
    </location>
</feature>
<dbReference type="Pfam" id="PF05970">
    <property type="entry name" value="PIF1"/>
    <property type="match status" value="2"/>
</dbReference>
<dbReference type="GO" id="GO:0000723">
    <property type="term" value="P:telomere maintenance"/>
    <property type="evidence" value="ECO:0007669"/>
    <property type="project" value="InterPro"/>
</dbReference>
<feature type="compositionally biased region" description="Basic and acidic residues" evidence="2">
    <location>
        <begin position="479"/>
        <end position="501"/>
    </location>
</feature>
<feature type="domain" description="DNA helicase Pif1-like DEAD-box helicase" evidence="3">
    <location>
        <begin position="172"/>
        <end position="252"/>
    </location>
</feature>
<keyword evidence="1" id="KW-0067">ATP-binding</keyword>
<dbReference type="EnsemblPlants" id="KQK92728">
    <property type="protein sequence ID" value="KQK92728"/>
    <property type="gene ID" value="SETIT_039783mg"/>
</dbReference>
<dbReference type="EC" id="5.6.2.3" evidence="1"/>
<accession>K4ALK2</accession>
<keyword evidence="1" id="KW-0547">Nucleotide-binding</keyword>
<dbReference type="HOGENOM" id="CLU_001324_14_3_1"/>
<sequence length="521" mass="58754">AMIFATILVFCEPSDVFGLWQKHEDAMSEDYRRNNLSPSVGKDIDKFSLHKIDKMYDDASGVPQEIFEEANIECNADDMALSESLNDEQRAVFDEIMSAINNDYGGLFFVDGPGVTGKTFLYKALLAKVRSQDKLAVAIATSGVAASNMLGGRTTHSHFKIPLTLEDDNYFIFKKQRVEALDNNLGDIMDRPQLPFCGKTVMLGGDFRQVLPVVRKGSYVWDSMRHLKLVRNMRAHRDPWFADFLLRIGCGTKEVNADGEVLPDEICVPYTGDGSDLDRLIECLSPGLNENLSNTNYITSRAILSTRNDWVVYHSFDNAIDDPHNYYPSEFLNTLTPNGLPPHVLKLKIGCPVILLRNIDPANGLCNGTRLVVWGFRRNNIDVEIVLGQHAGKRIFLPRIPLCPSDDERLPFQFKKKQFPIRLSFAMIVNKAQVQTIPNVGVYLREPVFSHSQLYVALFRATARSMEEEENNGKKKKVDKTEKKNANDSEKKKVKTNEKKNSASCIGTFTKNIVYKEVLTP</sequence>
<evidence type="ECO:0000256" key="1">
    <source>
        <dbReference type="RuleBase" id="RU363044"/>
    </source>
</evidence>
<comment type="cofactor">
    <cofactor evidence="1">
        <name>Mg(2+)</name>
        <dbReference type="ChEBI" id="CHEBI:18420"/>
    </cofactor>
</comment>
<feature type="domain" description="DNA helicase Pif1-like DEAD-box helicase" evidence="3">
    <location>
        <begin position="85"/>
        <end position="170"/>
    </location>
</feature>
<dbReference type="FunFam" id="3.40.50.300:FF:002884">
    <property type="entry name" value="ATP-dependent DNA helicase"/>
    <property type="match status" value="1"/>
</dbReference>
<evidence type="ECO:0000259" key="4">
    <source>
        <dbReference type="Pfam" id="PF21530"/>
    </source>
</evidence>
<dbReference type="GO" id="GO:0006310">
    <property type="term" value="P:DNA recombination"/>
    <property type="evidence" value="ECO:0007669"/>
    <property type="project" value="UniProtKB-KW"/>
</dbReference>
<keyword evidence="1" id="KW-0227">DNA damage</keyword>
<keyword evidence="6" id="KW-1185">Reference proteome</keyword>
<dbReference type="STRING" id="4555.K4ALK2"/>
<dbReference type="eggNOG" id="KOG0987">
    <property type="taxonomic scope" value="Eukaryota"/>
</dbReference>
<dbReference type="InParanoid" id="K4ALK2"/>
<dbReference type="InterPro" id="IPR027417">
    <property type="entry name" value="P-loop_NTPase"/>
</dbReference>
<evidence type="ECO:0000313" key="6">
    <source>
        <dbReference type="Proteomes" id="UP000004995"/>
    </source>
</evidence>
<dbReference type="GO" id="GO:0006281">
    <property type="term" value="P:DNA repair"/>
    <property type="evidence" value="ECO:0007669"/>
    <property type="project" value="UniProtKB-KW"/>
</dbReference>
<dbReference type="GO" id="GO:0043139">
    <property type="term" value="F:5'-3' DNA helicase activity"/>
    <property type="evidence" value="ECO:0007669"/>
    <property type="project" value="UniProtKB-EC"/>
</dbReference>
<name>K4ALK2_SETIT</name>
<keyword evidence="1" id="KW-0234">DNA repair</keyword>
<evidence type="ECO:0000256" key="2">
    <source>
        <dbReference type="SAM" id="MobiDB-lite"/>
    </source>
</evidence>
<dbReference type="OMA" id="EANIECN"/>
<dbReference type="InterPro" id="IPR010285">
    <property type="entry name" value="DNA_helicase_pif1-like_DEAD"/>
</dbReference>
<reference evidence="6" key="1">
    <citation type="journal article" date="2012" name="Nat. Biotechnol.">
        <title>Reference genome sequence of the model plant Setaria.</title>
        <authorList>
            <person name="Bennetzen J.L."/>
            <person name="Schmutz J."/>
            <person name="Wang H."/>
            <person name="Percifield R."/>
            <person name="Hawkins J."/>
            <person name="Pontaroli A.C."/>
            <person name="Estep M."/>
            <person name="Feng L."/>
            <person name="Vaughn J.N."/>
            <person name="Grimwood J."/>
            <person name="Jenkins J."/>
            <person name="Barry K."/>
            <person name="Lindquist E."/>
            <person name="Hellsten U."/>
            <person name="Deshpande S."/>
            <person name="Wang X."/>
            <person name="Wu X."/>
            <person name="Mitros T."/>
            <person name="Triplett J."/>
            <person name="Yang X."/>
            <person name="Ye C.Y."/>
            <person name="Mauro-Herrera M."/>
            <person name="Wang L."/>
            <person name="Li P."/>
            <person name="Sharma M."/>
            <person name="Sharma R."/>
            <person name="Ronald P.C."/>
            <person name="Panaud O."/>
            <person name="Kellogg E.A."/>
            <person name="Brutnell T.P."/>
            <person name="Doust A.N."/>
            <person name="Tuskan G.A."/>
            <person name="Rokhsar D."/>
            <person name="Devos K.M."/>
        </authorList>
    </citation>
    <scope>NUCLEOTIDE SEQUENCE [LARGE SCALE GENOMIC DNA]</scope>
    <source>
        <strain evidence="6">cv. Yugu1</strain>
    </source>
</reference>